<dbReference type="SMART" id="SM00343">
    <property type="entry name" value="ZnF_C2HC"/>
    <property type="match status" value="2"/>
</dbReference>
<gene>
    <name evidence="4" type="ORF">Tco_1032915</name>
</gene>
<accession>A0ABQ5GDF0</accession>
<name>A0ABQ5GDF0_9ASTR</name>
<sequence>MLVDAPLQHEVEGWVDRLVEEARGLENKRAELVDELAIKVAEEVAKVEKMEAVQDIKGCGDNQKVKYSAGSLTSRALTWWNSEVKTRGRAAAVGWTGSFLALMKEEVLILLARVLIDEAVRNGSLKRTGERRGDGGESSKEGNVKGDNKRARAGKVFAIIINPMRKEYVGLAPKCTNCNFHYNPETPCSACTNCNRLGNFARDCRVGPKKVNLLNSKNPTAARGVCYECGGTDHYKSACPRLNRAPGQGGNHPNQDMAIDGGQGYGNNGNPTRRRAFVMGAEEARQDPNIVNGVLLRRIASRSLRSNGVYLPAALSENRKN</sequence>
<evidence type="ECO:0000256" key="1">
    <source>
        <dbReference type="PROSITE-ProRule" id="PRU00047"/>
    </source>
</evidence>
<dbReference type="Proteomes" id="UP001151760">
    <property type="component" value="Unassembled WGS sequence"/>
</dbReference>
<dbReference type="Gene3D" id="4.10.60.10">
    <property type="entry name" value="Zinc finger, CCHC-type"/>
    <property type="match status" value="1"/>
</dbReference>
<dbReference type="GO" id="GO:0003964">
    <property type="term" value="F:RNA-directed DNA polymerase activity"/>
    <property type="evidence" value="ECO:0007669"/>
    <property type="project" value="UniProtKB-KW"/>
</dbReference>
<feature type="region of interest" description="Disordered" evidence="2">
    <location>
        <begin position="126"/>
        <end position="148"/>
    </location>
</feature>
<protein>
    <submittedName>
        <fullName evidence="4">Reverse transcriptase domain-containing protein</fullName>
    </submittedName>
</protein>
<evidence type="ECO:0000313" key="5">
    <source>
        <dbReference type="Proteomes" id="UP001151760"/>
    </source>
</evidence>
<keyword evidence="1" id="KW-0863">Zinc-finger</keyword>
<keyword evidence="1" id="KW-0862">Zinc</keyword>
<dbReference type="SUPFAM" id="SSF57756">
    <property type="entry name" value="Retrovirus zinc finger-like domains"/>
    <property type="match status" value="1"/>
</dbReference>
<reference evidence="4" key="1">
    <citation type="journal article" date="2022" name="Int. J. Mol. Sci.">
        <title>Draft Genome of Tanacetum Coccineum: Genomic Comparison of Closely Related Tanacetum-Family Plants.</title>
        <authorList>
            <person name="Yamashiro T."/>
            <person name="Shiraishi A."/>
            <person name="Nakayama K."/>
            <person name="Satake H."/>
        </authorList>
    </citation>
    <scope>NUCLEOTIDE SEQUENCE</scope>
</reference>
<proteinExistence type="predicted"/>
<evidence type="ECO:0000256" key="2">
    <source>
        <dbReference type="SAM" id="MobiDB-lite"/>
    </source>
</evidence>
<keyword evidence="4" id="KW-0695">RNA-directed DNA polymerase</keyword>
<dbReference type="EMBL" id="BQNB010018368">
    <property type="protein sequence ID" value="GJT73629.1"/>
    <property type="molecule type" value="Genomic_DNA"/>
</dbReference>
<reference evidence="4" key="2">
    <citation type="submission" date="2022-01" db="EMBL/GenBank/DDBJ databases">
        <authorList>
            <person name="Yamashiro T."/>
            <person name="Shiraishi A."/>
            <person name="Satake H."/>
            <person name="Nakayama K."/>
        </authorList>
    </citation>
    <scope>NUCLEOTIDE SEQUENCE</scope>
</reference>
<keyword evidence="4" id="KW-0548">Nucleotidyltransferase</keyword>
<feature type="domain" description="CCHC-type" evidence="3">
    <location>
        <begin position="226"/>
        <end position="241"/>
    </location>
</feature>
<dbReference type="InterPro" id="IPR001878">
    <property type="entry name" value="Znf_CCHC"/>
</dbReference>
<keyword evidence="4" id="KW-0808">Transferase</keyword>
<evidence type="ECO:0000259" key="3">
    <source>
        <dbReference type="PROSITE" id="PS50158"/>
    </source>
</evidence>
<dbReference type="PROSITE" id="PS50158">
    <property type="entry name" value="ZF_CCHC"/>
    <property type="match status" value="1"/>
</dbReference>
<feature type="compositionally biased region" description="Basic and acidic residues" evidence="2">
    <location>
        <begin position="127"/>
        <end position="148"/>
    </location>
</feature>
<evidence type="ECO:0000313" key="4">
    <source>
        <dbReference type="EMBL" id="GJT73629.1"/>
    </source>
</evidence>
<dbReference type="InterPro" id="IPR036875">
    <property type="entry name" value="Znf_CCHC_sf"/>
</dbReference>
<keyword evidence="1" id="KW-0479">Metal-binding</keyword>
<keyword evidence="5" id="KW-1185">Reference proteome</keyword>
<comment type="caution">
    <text evidence="4">The sequence shown here is derived from an EMBL/GenBank/DDBJ whole genome shotgun (WGS) entry which is preliminary data.</text>
</comment>
<organism evidence="4 5">
    <name type="scientific">Tanacetum coccineum</name>
    <dbReference type="NCBI Taxonomy" id="301880"/>
    <lineage>
        <taxon>Eukaryota</taxon>
        <taxon>Viridiplantae</taxon>
        <taxon>Streptophyta</taxon>
        <taxon>Embryophyta</taxon>
        <taxon>Tracheophyta</taxon>
        <taxon>Spermatophyta</taxon>
        <taxon>Magnoliopsida</taxon>
        <taxon>eudicotyledons</taxon>
        <taxon>Gunneridae</taxon>
        <taxon>Pentapetalae</taxon>
        <taxon>asterids</taxon>
        <taxon>campanulids</taxon>
        <taxon>Asterales</taxon>
        <taxon>Asteraceae</taxon>
        <taxon>Asteroideae</taxon>
        <taxon>Anthemideae</taxon>
        <taxon>Anthemidinae</taxon>
        <taxon>Tanacetum</taxon>
    </lineage>
</organism>